<proteinExistence type="predicted"/>
<organism evidence="2 3">
    <name type="scientific">Salinisphaera aquimarina</name>
    <dbReference type="NCBI Taxonomy" id="2094031"/>
    <lineage>
        <taxon>Bacteria</taxon>
        <taxon>Pseudomonadati</taxon>
        <taxon>Pseudomonadota</taxon>
        <taxon>Gammaproteobacteria</taxon>
        <taxon>Salinisphaerales</taxon>
        <taxon>Salinisphaeraceae</taxon>
        <taxon>Salinisphaera</taxon>
    </lineage>
</organism>
<dbReference type="EMBL" id="JBHRSS010000003">
    <property type="protein sequence ID" value="MFC3103762.1"/>
    <property type="molecule type" value="Genomic_DNA"/>
</dbReference>
<gene>
    <name evidence="2" type="ORF">ACFOSU_07645</name>
</gene>
<name>A0ABV7EM27_9GAMM</name>
<feature type="region of interest" description="Disordered" evidence="1">
    <location>
        <begin position="105"/>
        <end position="124"/>
    </location>
</feature>
<dbReference type="InterPro" id="IPR026350">
    <property type="entry name" value="GxxExxY"/>
</dbReference>
<evidence type="ECO:0000256" key="1">
    <source>
        <dbReference type="SAM" id="MobiDB-lite"/>
    </source>
</evidence>
<dbReference type="NCBIfam" id="TIGR04256">
    <property type="entry name" value="GxxExxY"/>
    <property type="match status" value="1"/>
</dbReference>
<dbReference type="Pfam" id="PF13366">
    <property type="entry name" value="PDDEXK_3"/>
    <property type="match status" value="1"/>
</dbReference>
<accession>A0ABV7EM27</accession>
<dbReference type="Proteomes" id="UP001595462">
    <property type="component" value="Unassembled WGS sequence"/>
</dbReference>
<keyword evidence="3" id="KW-1185">Reference proteome</keyword>
<evidence type="ECO:0000313" key="3">
    <source>
        <dbReference type="Proteomes" id="UP001595462"/>
    </source>
</evidence>
<comment type="caution">
    <text evidence="2">The sequence shown here is derived from an EMBL/GenBank/DDBJ whole genome shotgun (WGS) entry which is preliminary data.</text>
</comment>
<reference evidence="3" key="1">
    <citation type="journal article" date="2019" name="Int. J. Syst. Evol. Microbiol.">
        <title>The Global Catalogue of Microorganisms (GCM) 10K type strain sequencing project: providing services to taxonomists for standard genome sequencing and annotation.</title>
        <authorList>
            <consortium name="The Broad Institute Genomics Platform"/>
            <consortium name="The Broad Institute Genome Sequencing Center for Infectious Disease"/>
            <person name="Wu L."/>
            <person name="Ma J."/>
        </authorList>
    </citation>
    <scope>NUCLEOTIDE SEQUENCE [LARGE SCALE GENOMIC DNA]</scope>
    <source>
        <strain evidence="3">KCTC 52640</strain>
    </source>
</reference>
<protein>
    <submittedName>
        <fullName evidence="2">GxxExxY protein</fullName>
    </submittedName>
</protein>
<sequence length="124" mass="14150">MDERDPESYRIIGAAIEVHQTLGTGFLELVYQQALAFEFGERDIPFVRERGLEIEYKGQLLDCRYRADFICFESVIVEIKAINHLTTRDDAQVLKLSQSNAFQSRAHTQLRTDTAPASPSRTLT</sequence>
<dbReference type="RefSeq" id="WP_380688099.1">
    <property type="nucleotide sequence ID" value="NZ_JBHRSS010000003.1"/>
</dbReference>
<evidence type="ECO:0000313" key="2">
    <source>
        <dbReference type="EMBL" id="MFC3103762.1"/>
    </source>
</evidence>